<sequence>MRRRRSRGRLARSLVQRPRRRRSGGREGELARMTRAALDGGAGGGSFGSRLIVAWFTMWRGWRKRQWLHIFTNERRARHGLATSACCPLCTFDEDVEHLFSYVVLITQFKSTHTRGCHAIPQSQTK</sequence>
<feature type="compositionally biased region" description="Basic residues" evidence="1">
    <location>
        <begin position="1"/>
        <end position="10"/>
    </location>
</feature>
<dbReference type="Proteomes" id="UP000026961">
    <property type="component" value="Chromosome 8"/>
</dbReference>
<accession>A0A0E0AV93</accession>
<keyword evidence="3" id="KW-1185">Reference proteome</keyword>
<evidence type="ECO:0000313" key="3">
    <source>
        <dbReference type="Proteomes" id="UP000026961"/>
    </source>
</evidence>
<dbReference type="EnsemblPlants" id="OGLUM08G15170.1">
    <property type="protein sequence ID" value="OGLUM08G15170.1"/>
    <property type="gene ID" value="OGLUM08G15170"/>
</dbReference>
<dbReference type="HOGENOM" id="CLU_1985067_0_0_1"/>
<feature type="region of interest" description="Disordered" evidence="1">
    <location>
        <begin position="1"/>
        <end position="32"/>
    </location>
</feature>
<proteinExistence type="predicted"/>
<organism evidence="2">
    <name type="scientific">Oryza glumipatula</name>
    <dbReference type="NCBI Taxonomy" id="40148"/>
    <lineage>
        <taxon>Eukaryota</taxon>
        <taxon>Viridiplantae</taxon>
        <taxon>Streptophyta</taxon>
        <taxon>Embryophyta</taxon>
        <taxon>Tracheophyta</taxon>
        <taxon>Spermatophyta</taxon>
        <taxon>Magnoliopsida</taxon>
        <taxon>Liliopsida</taxon>
        <taxon>Poales</taxon>
        <taxon>Poaceae</taxon>
        <taxon>BOP clade</taxon>
        <taxon>Oryzoideae</taxon>
        <taxon>Oryzeae</taxon>
        <taxon>Oryzinae</taxon>
        <taxon>Oryza</taxon>
    </lineage>
</organism>
<reference evidence="2" key="1">
    <citation type="submission" date="2015-04" db="UniProtKB">
        <authorList>
            <consortium name="EnsemblPlants"/>
        </authorList>
    </citation>
    <scope>IDENTIFICATION</scope>
</reference>
<protein>
    <submittedName>
        <fullName evidence="2">Uncharacterized protein</fullName>
    </submittedName>
</protein>
<reference evidence="2" key="2">
    <citation type="submission" date="2018-05" db="EMBL/GenBank/DDBJ databases">
        <title>OgluRS3 (Oryza glumaepatula Reference Sequence Version 3).</title>
        <authorList>
            <person name="Zhang J."/>
            <person name="Kudrna D."/>
            <person name="Lee S."/>
            <person name="Talag J."/>
            <person name="Welchert J."/>
            <person name="Wing R.A."/>
        </authorList>
    </citation>
    <scope>NUCLEOTIDE SEQUENCE [LARGE SCALE GENOMIC DNA]</scope>
</reference>
<evidence type="ECO:0000313" key="2">
    <source>
        <dbReference type="EnsemblPlants" id="OGLUM08G15170.1"/>
    </source>
</evidence>
<dbReference type="AlphaFoldDB" id="A0A0E0AV93"/>
<dbReference type="Gramene" id="OGLUM08G15170.1">
    <property type="protein sequence ID" value="OGLUM08G15170.1"/>
    <property type="gene ID" value="OGLUM08G15170"/>
</dbReference>
<evidence type="ECO:0000256" key="1">
    <source>
        <dbReference type="SAM" id="MobiDB-lite"/>
    </source>
</evidence>
<name>A0A0E0AV93_9ORYZ</name>